<dbReference type="Gene3D" id="3.90.228.10">
    <property type="match status" value="1"/>
</dbReference>
<name>A0A1V9ZVR2_9STRA</name>
<evidence type="ECO:0000256" key="4">
    <source>
        <dbReference type="ARBA" id="ARBA00033987"/>
    </source>
</evidence>
<accession>A0A1V9ZVR2</accession>
<evidence type="ECO:0000256" key="3">
    <source>
        <dbReference type="ARBA" id="ARBA00023027"/>
    </source>
</evidence>
<sequence length="464" mass="52471">MKKQGKHRKPKVQEIQVNSSRTKAKYATTATVQGDFTTSRHLSSELAVLHVDVAARLDQSAWVHRDVDYKNQVNSEVNLQLLKTEDGKYFLWERNTQIEKYYSGVVDIDASTTSLRLIDSEQEAIRRFQLSFYIKTAISWQKRFQHNTNVGHSFVEFNITSPSAIKLLRPEVRDLMKLINSKLTDTIQNAPRLLSAWNVLEDIENVLAKSATLVPHIFGGSMREHCITSTEIIASYKDILNELGRSKKEKLDPIARYYESLECHLTPLVKSSKAFGLIQSYFINSKYPESCPAHIHSIYEVTKDIENKKFQEFAQLSNRKLLWHGSPLVNWPGILKKAPKGVISNGKSFGSGLYFSDSATRSMGFCRSNTQGILALCEVALGNSQRYNSSAGHAKSQVDGINFHSVVCPGLYSFRDHVMPDGVTIPFGKLMHGNSTTGSQYNEFIVYNTAQMRIRYLVVINFAK</sequence>
<dbReference type="PANTHER" id="PTHR10459">
    <property type="entry name" value="DNA LIGASE"/>
    <property type="match status" value="1"/>
</dbReference>
<dbReference type="EC" id="2.4.2.-" evidence="5"/>
<evidence type="ECO:0000259" key="7">
    <source>
        <dbReference type="PROSITE" id="PS51059"/>
    </source>
</evidence>
<dbReference type="EMBL" id="JNBS01001246">
    <property type="protein sequence ID" value="OQS02098.1"/>
    <property type="molecule type" value="Genomic_DNA"/>
</dbReference>
<proteinExistence type="predicted"/>
<evidence type="ECO:0000256" key="5">
    <source>
        <dbReference type="RuleBase" id="RU362114"/>
    </source>
</evidence>
<evidence type="ECO:0000256" key="2">
    <source>
        <dbReference type="ARBA" id="ARBA00022679"/>
    </source>
</evidence>
<dbReference type="STRING" id="74557.A0A1V9ZVR2"/>
<feature type="compositionally biased region" description="Basic residues" evidence="6">
    <location>
        <begin position="1"/>
        <end position="10"/>
    </location>
</feature>
<reference evidence="8 9" key="1">
    <citation type="journal article" date="2014" name="Genome Biol. Evol.">
        <title>The secreted proteins of Achlya hypogyna and Thraustotheca clavata identify the ancestral oomycete secretome and reveal gene acquisitions by horizontal gene transfer.</title>
        <authorList>
            <person name="Misner I."/>
            <person name="Blouin N."/>
            <person name="Leonard G."/>
            <person name="Richards T.A."/>
            <person name="Lane C.E."/>
        </authorList>
    </citation>
    <scope>NUCLEOTIDE SEQUENCE [LARGE SCALE GENOMIC DNA]</scope>
    <source>
        <strain evidence="8 9">ATCC 34112</strain>
    </source>
</reference>
<keyword evidence="9" id="KW-1185">Reference proteome</keyword>
<dbReference type="InterPro" id="IPR050800">
    <property type="entry name" value="ARTD/PARP"/>
</dbReference>
<evidence type="ECO:0000256" key="1">
    <source>
        <dbReference type="ARBA" id="ARBA00022676"/>
    </source>
</evidence>
<keyword evidence="3 5" id="KW-0520">NAD</keyword>
<dbReference type="OrthoDB" id="2017365at2759"/>
<dbReference type="SUPFAM" id="SSF56399">
    <property type="entry name" value="ADP-ribosylation"/>
    <property type="match status" value="1"/>
</dbReference>
<organism evidence="8 9">
    <name type="scientific">Thraustotheca clavata</name>
    <dbReference type="NCBI Taxonomy" id="74557"/>
    <lineage>
        <taxon>Eukaryota</taxon>
        <taxon>Sar</taxon>
        <taxon>Stramenopiles</taxon>
        <taxon>Oomycota</taxon>
        <taxon>Saprolegniomycetes</taxon>
        <taxon>Saprolegniales</taxon>
        <taxon>Achlyaceae</taxon>
        <taxon>Thraustotheca</taxon>
    </lineage>
</organism>
<evidence type="ECO:0000256" key="6">
    <source>
        <dbReference type="SAM" id="MobiDB-lite"/>
    </source>
</evidence>
<dbReference type="AlphaFoldDB" id="A0A1V9ZVR2"/>
<keyword evidence="2 5" id="KW-0808">Transferase</keyword>
<keyword evidence="1 5" id="KW-0328">Glycosyltransferase</keyword>
<dbReference type="GO" id="GO:0006302">
    <property type="term" value="P:double-strand break repair"/>
    <property type="evidence" value="ECO:0007669"/>
    <property type="project" value="TreeGrafter"/>
</dbReference>
<dbReference type="Proteomes" id="UP000243217">
    <property type="component" value="Unassembled WGS sequence"/>
</dbReference>
<comment type="caution">
    <text evidence="8">The sequence shown here is derived from an EMBL/GenBank/DDBJ whole genome shotgun (WGS) entry which is preliminary data.</text>
</comment>
<gene>
    <name evidence="8" type="ORF">THRCLA_05505</name>
</gene>
<dbReference type="GO" id="GO:0070212">
    <property type="term" value="P:protein poly-ADP-ribosylation"/>
    <property type="evidence" value="ECO:0007669"/>
    <property type="project" value="TreeGrafter"/>
</dbReference>
<dbReference type="GO" id="GO:0003950">
    <property type="term" value="F:NAD+ poly-ADP-ribosyltransferase activity"/>
    <property type="evidence" value="ECO:0007669"/>
    <property type="project" value="UniProtKB-UniRule"/>
</dbReference>
<evidence type="ECO:0000313" key="8">
    <source>
        <dbReference type="EMBL" id="OQS02098.1"/>
    </source>
</evidence>
<evidence type="ECO:0000313" key="9">
    <source>
        <dbReference type="Proteomes" id="UP000243217"/>
    </source>
</evidence>
<dbReference type="GO" id="GO:0005730">
    <property type="term" value="C:nucleolus"/>
    <property type="evidence" value="ECO:0007669"/>
    <property type="project" value="TreeGrafter"/>
</dbReference>
<feature type="domain" description="PARP catalytic" evidence="7">
    <location>
        <begin position="252"/>
        <end position="464"/>
    </location>
</feature>
<dbReference type="Pfam" id="PF00644">
    <property type="entry name" value="PARP"/>
    <property type="match status" value="1"/>
</dbReference>
<protein>
    <recommendedName>
        <fullName evidence="5">Poly [ADP-ribose] polymerase</fullName>
        <shortName evidence="5">PARP</shortName>
        <ecNumber evidence="5">2.4.2.-</ecNumber>
    </recommendedName>
</protein>
<dbReference type="GO" id="GO:1990404">
    <property type="term" value="F:NAD+-protein mono-ADP-ribosyltransferase activity"/>
    <property type="evidence" value="ECO:0007669"/>
    <property type="project" value="TreeGrafter"/>
</dbReference>
<dbReference type="PROSITE" id="PS51059">
    <property type="entry name" value="PARP_CATALYTIC"/>
    <property type="match status" value="1"/>
</dbReference>
<dbReference type="PANTHER" id="PTHR10459:SF60">
    <property type="entry name" value="POLY [ADP-RIBOSE] POLYMERASE 2"/>
    <property type="match status" value="1"/>
</dbReference>
<comment type="catalytic activity">
    <reaction evidence="4">
        <text>NAD(+) + (ADP-D-ribosyl)n-acceptor = nicotinamide + (ADP-D-ribosyl)n+1-acceptor + H(+).</text>
        <dbReference type="EC" id="2.4.2.30"/>
    </reaction>
</comment>
<feature type="region of interest" description="Disordered" evidence="6">
    <location>
        <begin position="1"/>
        <end position="20"/>
    </location>
</feature>
<dbReference type="InterPro" id="IPR012317">
    <property type="entry name" value="Poly(ADP-ribose)pol_cat_dom"/>
</dbReference>